<evidence type="ECO:0000256" key="6">
    <source>
        <dbReference type="ARBA" id="ARBA00022840"/>
    </source>
</evidence>
<dbReference type="GO" id="GO:0005524">
    <property type="term" value="F:ATP binding"/>
    <property type="evidence" value="ECO:0007669"/>
    <property type="project" value="UniProtKB-KW"/>
</dbReference>
<feature type="domain" description="ABC transmembrane type-1" evidence="10">
    <location>
        <begin position="68"/>
        <end position="236"/>
    </location>
</feature>
<dbReference type="SUPFAM" id="SSF52540">
    <property type="entry name" value="P-loop containing nucleoside triphosphate hydrolases"/>
    <property type="match status" value="1"/>
</dbReference>
<reference evidence="11" key="1">
    <citation type="submission" date="2024-01" db="EMBL/GenBank/DDBJ databases">
        <title>Genome sequence of Mycoplasma ciconiae type strain DSM 25251.</title>
        <authorList>
            <person name="Spergser J."/>
        </authorList>
    </citation>
    <scope>NUCLEOTIDE SEQUENCE [LARGE SCALE GENOMIC DNA]</scope>
    <source>
        <strain evidence="11">DSM 25251</strain>
    </source>
</reference>
<proteinExistence type="inferred from homology"/>
<protein>
    <submittedName>
        <fullName evidence="11">ATP-binding cassette domain-containing protein</fullName>
    </submittedName>
</protein>
<evidence type="ECO:0000256" key="7">
    <source>
        <dbReference type="ARBA" id="ARBA00022989"/>
    </source>
</evidence>
<evidence type="ECO:0000313" key="12">
    <source>
        <dbReference type="Proteomes" id="UP001344817"/>
    </source>
</evidence>
<evidence type="ECO:0000256" key="9">
    <source>
        <dbReference type="SAM" id="Phobius"/>
    </source>
</evidence>
<keyword evidence="3" id="KW-0813">Transport</keyword>
<dbReference type="Gene3D" id="1.20.1560.10">
    <property type="entry name" value="ABC transporter type 1, transmembrane domain"/>
    <property type="match status" value="1"/>
</dbReference>
<dbReference type="Pfam" id="PF00005">
    <property type="entry name" value="ABC_tran"/>
    <property type="match status" value="1"/>
</dbReference>
<sequence length="469" mass="55644">MNKISSYIFESIANLFVNKIIIDASLNFKQKIINEIILGSININQKYDNTNLLIKFNSFFSVFNFQKTFLPNVFISVFSLIASIMFLFYFNYYLTLLILISGIIYLTISYTSSFLKEKITKISTINFQEHTNLTIDIINTFKTHQSHLFKKYFIDEYQKSKISNQKVMLKNTYINTLELFSKFFLEVIPYFVLFMGVYLSWKGDFGLSDIIFFSATISFFMNPLKNFWTLLNASKEFKINYFYYLSLVSELQHRQKLFMLEKSIKSFEIKYLGINNNTLNIDYFILNNNVILKGKNGIGKSSFLMALTNKNNINSGKIYIDNQPHNSFPQNYLYNTIYLHTSEWIPSMSVKQYLNLDNKKNKKIFYQNYKKYDLHYVFDFLNLHINTFMFNNAQNLSKGQRHFVQLLRLFTQKFDFIYLDEIFENIDKRISEFLILCIKDYQNEAKFIEISHNNIYVNPNASVINLENA</sequence>
<keyword evidence="4 9" id="KW-0812">Transmembrane</keyword>
<evidence type="ECO:0000256" key="1">
    <source>
        <dbReference type="ARBA" id="ARBA00004651"/>
    </source>
</evidence>
<evidence type="ECO:0000256" key="4">
    <source>
        <dbReference type="ARBA" id="ARBA00022692"/>
    </source>
</evidence>
<dbReference type="RefSeq" id="WP_330500952.1">
    <property type="nucleotide sequence ID" value="NZ_JAZDWZ010000010.1"/>
</dbReference>
<feature type="transmembrane region" description="Helical" evidence="9">
    <location>
        <begin position="69"/>
        <end position="90"/>
    </location>
</feature>
<keyword evidence="5" id="KW-0547">Nucleotide-binding</keyword>
<dbReference type="Gene3D" id="3.40.50.300">
    <property type="entry name" value="P-loop containing nucleotide triphosphate hydrolases"/>
    <property type="match status" value="1"/>
</dbReference>
<feature type="transmembrane region" description="Helical" evidence="9">
    <location>
        <begin position="205"/>
        <end position="224"/>
    </location>
</feature>
<feature type="transmembrane region" description="Helical" evidence="9">
    <location>
        <begin position="179"/>
        <end position="199"/>
    </location>
</feature>
<dbReference type="InterPro" id="IPR011527">
    <property type="entry name" value="ABC1_TM_dom"/>
</dbReference>
<evidence type="ECO:0000313" key="11">
    <source>
        <dbReference type="EMBL" id="MEE3928539.1"/>
    </source>
</evidence>
<dbReference type="InterPro" id="IPR050173">
    <property type="entry name" value="ABC_transporter_C-like"/>
</dbReference>
<comment type="caution">
    <text evidence="11">The sequence shown here is derived from an EMBL/GenBank/DDBJ whole genome shotgun (WGS) entry which is preliminary data.</text>
</comment>
<keyword evidence="8 9" id="KW-0472">Membrane</keyword>
<dbReference type="InterPro" id="IPR036640">
    <property type="entry name" value="ABC1_TM_sf"/>
</dbReference>
<keyword evidence="6 11" id="KW-0067">ATP-binding</keyword>
<dbReference type="EMBL" id="JAZDWZ010000010">
    <property type="protein sequence ID" value="MEE3928539.1"/>
    <property type="molecule type" value="Genomic_DNA"/>
</dbReference>
<dbReference type="InterPro" id="IPR027417">
    <property type="entry name" value="P-loop_NTPase"/>
</dbReference>
<keyword evidence="7 9" id="KW-1133">Transmembrane helix</keyword>
<comment type="similarity">
    <text evidence="2">Belongs to the ABC transporter superfamily.</text>
</comment>
<evidence type="ECO:0000259" key="10">
    <source>
        <dbReference type="PROSITE" id="PS50929"/>
    </source>
</evidence>
<feature type="transmembrane region" description="Helical" evidence="9">
    <location>
        <begin position="96"/>
        <end position="115"/>
    </location>
</feature>
<dbReference type="Pfam" id="PF00664">
    <property type="entry name" value="ABC_membrane"/>
    <property type="match status" value="1"/>
</dbReference>
<keyword evidence="12" id="KW-1185">Reference proteome</keyword>
<dbReference type="PROSITE" id="PS50929">
    <property type="entry name" value="ABC_TM1F"/>
    <property type="match status" value="1"/>
</dbReference>
<evidence type="ECO:0000256" key="8">
    <source>
        <dbReference type="ARBA" id="ARBA00023136"/>
    </source>
</evidence>
<comment type="subcellular location">
    <subcellularLocation>
        <location evidence="1">Cell membrane</location>
        <topology evidence="1">Multi-pass membrane protein</topology>
    </subcellularLocation>
</comment>
<dbReference type="Proteomes" id="UP001344817">
    <property type="component" value="Unassembled WGS sequence"/>
</dbReference>
<evidence type="ECO:0000256" key="3">
    <source>
        <dbReference type="ARBA" id="ARBA00022448"/>
    </source>
</evidence>
<dbReference type="SUPFAM" id="SSF90123">
    <property type="entry name" value="ABC transporter transmembrane region"/>
    <property type="match status" value="1"/>
</dbReference>
<dbReference type="InterPro" id="IPR003439">
    <property type="entry name" value="ABC_transporter-like_ATP-bd"/>
</dbReference>
<name>A0ABU7MLX5_9BACT</name>
<organism evidence="11 12">
    <name type="scientific">Mycoplasmopsis ciconiae</name>
    <dbReference type="NCBI Taxonomy" id="561067"/>
    <lineage>
        <taxon>Bacteria</taxon>
        <taxon>Bacillati</taxon>
        <taxon>Mycoplasmatota</taxon>
        <taxon>Mycoplasmoidales</taxon>
        <taxon>Metamycoplasmataceae</taxon>
        <taxon>Mycoplasmopsis</taxon>
    </lineage>
</organism>
<dbReference type="PANTHER" id="PTHR24223">
    <property type="entry name" value="ATP-BINDING CASSETTE SUB-FAMILY C"/>
    <property type="match status" value="1"/>
</dbReference>
<evidence type="ECO:0000256" key="5">
    <source>
        <dbReference type="ARBA" id="ARBA00022741"/>
    </source>
</evidence>
<evidence type="ECO:0000256" key="2">
    <source>
        <dbReference type="ARBA" id="ARBA00005417"/>
    </source>
</evidence>
<dbReference type="CDD" id="cd00267">
    <property type="entry name" value="ABC_ATPase"/>
    <property type="match status" value="1"/>
</dbReference>
<gene>
    <name evidence="11" type="ORF">V2E24_03045</name>
</gene>
<accession>A0ABU7MLX5</accession>